<comment type="caution">
    <text evidence="2">The sequence shown here is derived from an EMBL/GenBank/DDBJ whole genome shotgun (WGS) entry which is preliminary data.</text>
</comment>
<evidence type="ECO:0000313" key="5">
    <source>
        <dbReference type="Proteomes" id="UP000287865"/>
    </source>
</evidence>
<dbReference type="Pfam" id="PF00665">
    <property type="entry name" value="rve"/>
    <property type="match status" value="1"/>
</dbReference>
<organism evidence="2 4">
    <name type="scientific">Aliidiomarina maris</name>
    <dbReference type="NCBI Taxonomy" id="531312"/>
    <lineage>
        <taxon>Bacteria</taxon>
        <taxon>Pseudomonadati</taxon>
        <taxon>Pseudomonadota</taxon>
        <taxon>Gammaproteobacteria</taxon>
        <taxon>Alteromonadales</taxon>
        <taxon>Idiomarinaceae</taxon>
        <taxon>Aliidiomarina</taxon>
    </lineage>
</organism>
<sequence>MDCMSDNLHKKVRFRTLNVIDDYNREVLGIDIATNMPSSRGIRYLDQLDEWHSYPEKILFDNSSEFNSEVFINWAKSHDIMIGYIKPICP</sequence>
<gene>
    <name evidence="2" type="ORF">B0I24_10620</name>
    <name evidence="3" type="ORF">CWE07_07800</name>
</gene>
<dbReference type="SUPFAM" id="SSF53098">
    <property type="entry name" value="Ribonuclease H-like"/>
    <property type="match status" value="1"/>
</dbReference>
<accession>A0A327WVU0</accession>
<evidence type="ECO:0000313" key="4">
    <source>
        <dbReference type="Proteomes" id="UP000249203"/>
    </source>
</evidence>
<dbReference type="GO" id="GO:0015074">
    <property type="term" value="P:DNA integration"/>
    <property type="evidence" value="ECO:0007669"/>
    <property type="project" value="InterPro"/>
</dbReference>
<evidence type="ECO:0000313" key="3">
    <source>
        <dbReference type="EMBL" id="RUO24566.1"/>
    </source>
</evidence>
<dbReference type="EMBL" id="PIPK01000006">
    <property type="protein sequence ID" value="RUO24566.1"/>
    <property type="molecule type" value="Genomic_DNA"/>
</dbReference>
<evidence type="ECO:0000313" key="2">
    <source>
        <dbReference type="EMBL" id="RAJ96957.1"/>
    </source>
</evidence>
<proteinExistence type="predicted"/>
<name>A0A327WVU0_9GAMM</name>
<dbReference type="InterPro" id="IPR012337">
    <property type="entry name" value="RNaseH-like_sf"/>
</dbReference>
<evidence type="ECO:0000259" key="1">
    <source>
        <dbReference type="PROSITE" id="PS50994"/>
    </source>
</evidence>
<reference evidence="2 4" key="2">
    <citation type="submission" date="2018-06" db="EMBL/GenBank/DDBJ databases">
        <title>Genomic Encyclopedia of Type Strains, Phase III (KMG-III): the genomes of soil and plant-associated and newly described type strains.</title>
        <authorList>
            <person name="Whitman W."/>
        </authorList>
    </citation>
    <scope>NUCLEOTIDE SEQUENCE [LARGE SCALE GENOMIC DNA]</scope>
    <source>
        <strain evidence="2 4">CGMCC 1.15366</strain>
    </source>
</reference>
<dbReference type="Proteomes" id="UP000287865">
    <property type="component" value="Unassembled WGS sequence"/>
</dbReference>
<keyword evidence="5" id="KW-1185">Reference proteome</keyword>
<feature type="domain" description="Integrase catalytic" evidence="1">
    <location>
        <begin position="1"/>
        <end position="90"/>
    </location>
</feature>
<protein>
    <submittedName>
        <fullName evidence="2">Integrase-like protein</fullName>
    </submittedName>
</protein>
<dbReference type="InterPro" id="IPR036397">
    <property type="entry name" value="RNaseH_sf"/>
</dbReference>
<dbReference type="Proteomes" id="UP000249203">
    <property type="component" value="Unassembled WGS sequence"/>
</dbReference>
<dbReference type="GO" id="GO:0003676">
    <property type="term" value="F:nucleic acid binding"/>
    <property type="evidence" value="ECO:0007669"/>
    <property type="project" value="InterPro"/>
</dbReference>
<dbReference type="AlphaFoldDB" id="A0A327WVU0"/>
<dbReference type="PANTHER" id="PTHR47515:SF2">
    <property type="entry name" value="INTEGRASE CORE DOMAIN PROTEIN"/>
    <property type="match status" value="1"/>
</dbReference>
<reference evidence="3 5" key="1">
    <citation type="journal article" date="2018" name="Front. Microbiol.">
        <title>Genome-Based Analysis Reveals the Taxonomy and Diversity of the Family Idiomarinaceae.</title>
        <authorList>
            <person name="Liu Y."/>
            <person name="Lai Q."/>
            <person name="Shao Z."/>
        </authorList>
    </citation>
    <scope>NUCLEOTIDE SEQUENCE [LARGE SCALE GENOMIC DNA]</scope>
    <source>
        <strain evidence="3 5">CF12-14</strain>
    </source>
</reference>
<dbReference type="PROSITE" id="PS50994">
    <property type="entry name" value="INTEGRASE"/>
    <property type="match status" value="1"/>
</dbReference>
<dbReference type="OrthoDB" id="9774685at2"/>
<dbReference type="EMBL" id="QLMD01000006">
    <property type="protein sequence ID" value="RAJ96957.1"/>
    <property type="molecule type" value="Genomic_DNA"/>
</dbReference>
<dbReference type="PANTHER" id="PTHR47515">
    <property type="entry name" value="LOW CALCIUM RESPONSE LOCUS PROTEIN T"/>
    <property type="match status" value="1"/>
</dbReference>
<dbReference type="InterPro" id="IPR001584">
    <property type="entry name" value="Integrase_cat-core"/>
</dbReference>
<dbReference type="Gene3D" id="3.30.420.10">
    <property type="entry name" value="Ribonuclease H-like superfamily/Ribonuclease H"/>
    <property type="match status" value="1"/>
</dbReference>